<evidence type="ECO:0000256" key="1">
    <source>
        <dbReference type="ARBA" id="ARBA00004651"/>
    </source>
</evidence>
<dbReference type="GO" id="GO:0051205">
    <property type="term" value="P:protein insertion into membrane"/>
    <property type="evidence" value="ECO:0007669"/>
    <property type="project" value="TreeGrafter"/>
</dbReference>
<organism evidence="20 21">
    <name type="scientific">Raineyella antarctica</name>
    <dbReference type="NCBI Taxonomy" id="1577474"/>
    <lineage>
        <taxon>Bacteria</taxon>
        <taxon>Bacillati</taxon>
        <taxon>Actinomycetota</taxon>
        <taxon>Actinomycetes</taxon>
        <taxon>Propionibacteriales</taxon>
        <taxon>Propionibacteriaceae</taxon>
        <taxon>Raineyella</taxon>
    </lineage>
</organism>
<dbReference type="NCBIfam" id="NF002350">
    <property type="entry name" value="PRK01315.1"/>
    <property type="match status" value="1"/>
</dbReference>
<sequence length="359" mass="40097">MELLQPLLIPLAGINDFFSTVAQPLYWVVSGIMVGFHKLLSPVLGTSSGWTWGLSIVLLTLVVRVAMIPLFMRQIQSTRGMQELQPKLKELQKKYADDRDRLGQETMKLYKDEGVNPMASCLPLLIQMPFFLSLYRVIDGASRGVARGSWLSGPEHQALLDSLTHATIFGVPLSGKFWPMVDGFSGVQVLTGLMTLVMVVAQFLTQRQMFTQNMSPQAMEGPMAQQQKMMLYLFPAMYIFFGATIPLGVLIYLLTTTLWSMGQQEWIIRNNPTAGTPAYLAWEERLAAKGINPRKVRPGDKLTRARIAELKEEEAVEAAARAEEAGKQPKKLKAAPPTVQRNQPAQKPRAQRGPNQKKK</sequence>
<comment type="subcellular location">
    <subcellularLocation>
        <location evidence="1">Cell membrane</location>
        <topology evidence="1">Multi-pass membrane protein</topology>
    </subcellularLocation>
    <subcellularLocation>
        <location evidence="16">Membrane</location>
        <topology evidence="16">Multi-pass membrane protein</topology>
    </subcellularLocation>
</comment>
<accession>A0A1G6HTR3</accession>
<evidence type="ECO:0000256" key="9">
    <source>
        <dbReference type="ARBA" id="ARBA00023136"/>
    </source>
</evidence>
<dbReference type="OrthoDB" id="9780552at2"/>
<feature type="transmembrane region" description="Helical" evidence="18">
    <location>
        <begin position="183"/>
        <end position="204"/>
    </location>
</feature>
<dbReference type="CDD" id="cd20070">
    <property type="entry name" value="5TM_YidC_Alb3"/>
    <property type="match status" value="1"/>
</dbReference>
<dbReference type="Proteomes" id="UP000199086">
    <property type="component" value="Unassembled WGS sequence"/>
</dbReference>
<comment type="similarity">
    <text evidence="2">Belongs to the OXA1/ALB3/YidC family. Type 1 subfamily.</text>
</comment>
<dbReference type="GO" id="GO:0032977">
    <property type="term" value="F:membrane insertase activity"/>
    <property type="evidence" value="ECO:0007669"/>
    <property type="project" value="InterPro"/>
</dbReference>
<evidence type="ECO:0000256" key="18">
    <source>
        <dbReference type="SAM" id="Phobius"/>
    </source>
</evidence>
<dbReference type="RefSeq" id="WP_092613165.1">
    <property type="nucleotide sequence ID" value="NZ_FMYF01000012.1"/>
</dbReference>
<keyword evidence="4" id="KW-0813">Transport</keyword>
<evidence type="ECO:0000256" key="4">
    <source>
        <dbReference type="ARBA" id="ARBA00022448"/>
    </source>
</evidence>
<keyword evidence="6 16" id="KW-0812">Transmembrane</keyword>
<evidence type="ECO:0000256" key="5">
    <source>
        <dbReference type="ARBA" id="ARBA00022475"/>
    </source>
</evidence>
<keyword evidence="9 18" id="KW-0472">Membrane</keyword>
<keyword evidence="8 18" id="KW-1133">Transmembrane helix</keyword>
<evidence type="ECO:0000313" key="20">
    <source>
        <dbReference type="EMBL" id="SDB97584.1"/>
    </source>
</evidence>
<dbReference type="Pfam" id="PF02096">
    <property type="entry name" value="60KD_IMP"/>
    <property type="match status" value="1"/>
</dbReference>
<dbReference type="GO" id="GO:0015031">
    <property type="term" value="P:protein transport"/>
    <property type="evidence" value="ECO:0007669"/>
    <property type="project" value="UniProtKB-KW"/>
</dbReference>
<feature type="domain" description="Membrane insertase YidC/Oxa/ALB C-terminal" evidence="19">
    <location>
        <begin position="52"/>
        <end position="268"/>
    </location>
</feature>
<evidence type="ECO:0000256" key="8">
    <source>
        <dbReference type="ARBA" id="ARBA00022989"/>
    </source>
</evidence>
<feature type="transmembrane region" description="Helical" evidence="18">
    <location>
        <begin position="49"/>
        <end position="72"/>
    </location>
</feature>
<evidence type="ECO:0000256" key="12">
    <source>
        <dbReference type="ARBA" id="ARBA00026028"/>
    </source>
</evidence>
<comment type="subunit">
    <text evidence="12">Interacts with the Sec translocase complex via SecD. Specifically interacts with transmembrane segments of nascent integral membrane proteins during membrane integration.</text>
</comment>
<dbReference type="InterPro" id="IPR028055">
    <property type="entry name" value="YidC/Oxa/ALB_C"/>
</dbReference>
<evidence type="ECO:0000256" key="6">
    <source>
        <dbReference type="ARBA" id="ARBA00022692"/>
    </source>
</evidence>
<proteinExistence type="inferred from homology"/>
<feature type="region of interest" description="Disordered" evidence="17">
    <location>
        <begin position="313"/>
        <end position="359"/>
    </location>
</feature>
<dbReference type="InterPro" id="IPR001708">
    <property type="entry name" value="YidC/ALB3/OXA1/COX18"/>
</dbReference>
<comment type="function">
    <text evidence="11">Required for the insertion and/or proper folding and/or complex formation of integral membrane proteins into the membrane. Involved in integration of membrane proteins that insert both dependently and independently of the Sec translocase complex, as well as at least some lipoproteins. Aids folding of multispanning membrane proteins.</text>
</comment>
<dbReference type="PANTHER" id="PTHR12428:SF65">
    <property type="entry name" value="CYTOCHROME C OXIDASE ASSEMBLY PROTEIN COX18, MITOCHONDRIAL"/>
    <property type="match status" value="1"/>
</dbReference>
<evidence type="ECO:0000313" key="21">
    <source>
        <dbReference type="Proteomes" id="UP000199086"/>
    </source>
</evidence>
<evidence type="ECO:0000256" key="13">
    <source>
        <dbReference type="ARBA" id="ARBA00031538"/>
    </source>
</evidence>
<gene>
    <name evidence="20" type="ORF">GA0111570_112101</name>
</gene>
<dbReference type="STRING" id="1577474.GA0111570_112101"/>
<name>A0A1G6HTR3_9ACTN</name>
<dbReference type="InterPro" id="IPR047196">
    <property type="entry name" value="YidC_ALB_C"/>
</dbReference>
<evidence type="ECO:0000256" key="2">
    <source>
        <dbReference type="ARBA" id="ARBA00010527"/>
    </source>
</evidence>
<evidence type="ECO:0000259" key="19">
    <source>
        <dbReference type="Pfam" id="PF02096"/>
    </source>
</evidence>
<dbReference type="GO" id="GO:0005886">
    <property type="term" value="C:plasma membrane"/>
    <property type="evidence" value="ECO:0007669"/>
    <property type="project" value="UniProtKB-SubCell"/>
</dbReference>
<dbReference type="NCBIfam" id="TIGR03592">
    <property type="entry name" value="yidC_oxa1_cterm"/>
    <property type="match status" value="1"/>
</dbReference>
<evidence type="ECO:0000256" key="7">
    <source>
        <dbReference type="ARBA" id="ARBA00022927"/>
    </source>
</evidence>
<evidence type="ECO:0000256" key="16">
    <source>
        <dbReference type="RuleBase" id="RU003945"/>
    </source>
</evidence>
<dbReference type="EMBL" id="FMYF01000012">
    <property type="protein sequence ID" value="SDB97584.1"/>
    <property type="molecule type" value="Genomic_DNA"/>
</dbReference>
<evidence type="ECO:0000256" key="14">
    <source>
        <dbReference type="ARBA" id="ARBA00033245"/>
    </source>
</evidence>
<keyword evidence="5" id="KW-1003">Cell membrane</keyword>
<evidence type="ECO:0000256" key="15">
    <source>
        <dbReference type="ARBA" id="ARBA00033342"/>
    </source>
</evidence>
<keyword evidence="10" id="KW-0143">Chaperone</keyword>
<feature type="transmembrane region" description="Helical" evidence="18">
    <location>
        <begin position="231"/>
        <end position="254"/>
    </location>
</feature>
<evidence type="ECO:0000256" key="10">
    <source>
        <dbReference type="ARBA" id="ARBA00023186"/>
    </source>
</evidence>
<protein>
    <recommendedName>
        <fullName evidence="3">Membrane protein insertase YidC</fullName>
    </recommendedName>
    <alternativeName>
        <fullName evidence="15">Foldase YidC</fullName>
    </alternativeName>
    <alternativeName>
        <fullName evidence="14">Membrane integrase YidC</fullName>
    </alternativeName>
    <alternativeName>
        <fullName evidence="13">Membrane protein YidC</fullName>
    </alternativeName>
</protein>
<keyword evidence="21" id="KW-1185">Reference proteome</keyword>
<dbReference type="PANTHER" id="PTHR12428">
    <property type="entry name" value="OXA1"/>
    <property type="match status" value="1"/>
</dbReference>
<keyword evidence="7" id="KW-0653">Protein transport</keyword>
<evidence type="ECO:0000256" key="3">
    <source>
        <dbReference type="ARBA" id="ARBA00015325"/>
    </source>
</evidence>
<dbReference type="AlphaFoldDB" id="A0A1G6HTR3"/>
<evidence type="ECO:0000256" key="11">
    <source>
        <dbReference type="ARBA" id="ARBA00025034"/>
    </source>
</evidence>
<evidence type="ECO:0000256" key="17">
    <source>
        <dbReference type="SAM" id="MobiDB-lite"/>
    </source>
</evidence>
<reference evidence="20 21" key="1">
    <citation type="submission" date="2016-06" db="EMBL/GenBank/DDBJ databases">
        <authorList>
            <person name="Olsen C.W."/>
            <person name="Carey S."/>
            <person name="Hinshaw L."/>
            <person name="Karasin A.I."/>
        </authorList>
    </citation>
    <scope>NUCLEOTIDE SEQUENCE [LARGE SCALE GENOMIC DNA]</scope>
    <source>
        <strain evidence="20 21">LZ-22</strain>
    </source>
</reference>
<feature type="transmembrane region" description="Helical" evidence="18">
    <location>
        <begin position="7"/>
        <end position="29"/>
    </location>
</feature>